<evidence type="ECO:0000256" key="4">
    <source>
        <dbReference type="ARBA" id="ARBA00023163"/>
    </source>
</evidence>
<sequence>MKREEKVSVRRAGIVEAALGCFLQQGFHQASMRDIAAAAGVSLGNLYNHFPSKEALIMEIAQVESDELEPMLAALEQEAPLDALLGFARGYLHWCSSVENAVLTSEVIAEAARRPDLAQLFALNRKHLCKALADTIRRGVQDGTVDGAIPSAALADVLLDAIEGHALRAMLFTPPAGGAKALLPVLRKLLTP</sequence>
<dbReference type="GO" id="GO:0003700">
    <property type="term" value="F:DNA-binding transcription factor activity"/>
    <property type="evidence" value="ECO:0007669"/>
    <property type="project" value="TreeGrafter"/>
</dbReference>
<accession>A0A7W5BA67</accession>
<comment type="caution">
    <text evidence="7">The sequence shown here is derived from an EMBL/GenBank/DDBJ whole genome shotgun (WGS) entry which is preliminary data.</text>
</comment>
<dbReference type="SUPFAM" id="SSF48498">
    <property type="entry name" value="Tetracyclin repressor-like, C-terminal domain"/>
    <property type="match status" value="1"/>
</dbReference>
<evidence type="ECO:0000313" key="8">
    <source>
        <dbReference type="Proteomes" id="UP000541535"/>
    </source>
</evidence>
<dbReference type="InterPro" id="IPR039538">
    <property type="entry name" value="BetI_C"/>
</dbReference>
<dbReference type="PANTHER" id="PTHR30055:SF234">
    <property type="entry name" value="HTH-TYPE TRANSCRIPTIONAL REGULATOR BETI"/>
    <property type="match status" value="1"/>
</dbReference>
<dbReference type="InterPro" id="IPR036271">
    <property type="entry name" value="Tet_transcr_reg_TetR-rel_C_sf"/>
</dbReference>
<feature type="domain" description="HTH tetR-type" evidence="6">
    <location>
        <begin position="8"/>
        <end position="68"/>
    </location>
</feature>
<dbReference type="PRINTS" id="PR00455">
    <property type="entry name" value="HTHTETR"/>
</dbReference>
<dbReference type="RefSeq" id="WP_183441214.1">
    <property type="nucleotide sequence ID" value="NZ_JACHXD010000006.1"/>
</dbReference>
<keyword evidence="4" id="KW-0804">Transcription</keyword>
<evidence type="ECO:0000256" key="3">
    <source>
        <dbReference type="ARBA" id="ARBA00023125"/>
    </source>
</evidence>
<proteinExistence type="predicted"/>
<dbReference type="InterPro" id="IPR009057">
    <property type="entry name" value="Homeodomain-like_sf"/>
</dbReference>
<keyword evidence="8" id="KW-1185">Reference proteome</keyword>
<name>A0A7W5BA67_9BURK</name>
<dbReference type="EMBL" id="JACHXD010000006">
    <property type="protein sequence ID" value="MBB3119368.1"/>
    <property type="molecule type" value="Genomic_DNA"/>
</dbReference>
<feature type="DNA-binding region" description="H-T-H motif" evidence="5">
    <location>
        <begin position="31"/>
        <end position="50"/>
    </location>
</feature>
<dbReference type="Gene3D" id="1.10.357.10">
    <property type="entry name" value="Tetracycline Repressor, domain 2"/>
    <property type="match status" value="1"/>
</dbReference>
<dbReference type="PANTHER" id="PTHR30055">
    <property type="entry name" value="HTH-TYPE TRANSCRIPTIONAL REGULATOR RUTR"/>
    <property type="match status" value="1"/>
</dbReference>
<dbReference type="PROSITE" id="PS50977">
    <property type="entry name" value="HTH_TETR_2"/>
    <property type="match status" value="1"/>
</dbReference>
<dbReference type="InterPro" id="IPR001647">
    <property type="entry name" value="HTH_TetR"/>
</dbReference>
<dbReference type="Gene3D" id="1.10.10.60">
    <property type="entry name" value="Homeodomain-like"/>
    <property type="match status" value="1"/>
</dbReference>
<keyword evidence="1" id="KW-0678">Repressor</keyword>
<dbReference type="GO" id="GO:0000976">
    <property type="term" value="F:transcription cis-regulatory region binding"/>
    <property type="evidence" value="ECO:0007669"/>
    <property type="project" value="TreeGrafter"/>
</dbReference>
<gene>
    <name evidence="7" type="ORF">FHS03_002420</name>
</gene>
<dbReference type="AlphaFoldDB" id="A0A7W5BA67"/>
<evidence type="ECO:0000313" key="7">
    <source>
        <dbReference type="EMBL" id="MBB3119368.1"/>
    </source>
</evidence>
<evidence type="ECO:0000256" key="2">
    <source>
        <dbReference type="ARBA" id="ARBA00023015"/>
    </source>
</evidence>
<protein>
    <submittedName>
        <fullName evidence="7">AcrR family transcriptional regulator</fullName>
    </submittedName>
</protein>
<reference evidence="7 8" key="1">
    <citation type="submission" date="2020-08" db="EMBL/GenBank/DDBJ databases">
        <title>Genomic Encyclopedia of Type Strains, Phase III (KMG-III): the genomes of soil and plant-associated and newly described type strains.</title>
        <authorList>
            <person name="Whitman W."/>
        </authorList>
    </citation>
    <scope>NUCLEOTIDE SEQUENCE [LARGE SCALE GENOMIC DNA]</scope>
    <source>
        <strain evidence="7 8">CECT 8897</strain>
    </source>
</reference>
<keyword evidence="3 5" id="KW-0238">DNA-binding</keyword>
<dbReference type="Proteomes" id="UP000541535">
    <property type="component" value="Unassembled WGS sequence"/>
</dbReference>
<dbReference type="Pfam" id="PF00440">
    <property type="entry name" value="TetR_N"/>
    <property type="match status" value="1"/>
</dbReference>
<keyword evidence="2" id="KW-0805">Transcription regulation</keyword>
<dbReference type="Pfam" id="PF13977">
    <property type="entry name" value="TetR_C_6"/>
    <property type="match status" value="1"/>
</dbReference>
<dbReference type="SUPFAM" id="SSF46689">
    <property type="entry name" value="Homeodomain-like"/>
    <property type="match status" value="1"/>
</dbReference>
<dbReference type="InterPro" id="IPR023772">
    <property type="entry name" value="DNA-bd_HTH_TetR-type_CS"/>
</dbReference>
<organism evidence="7 8">
    <name type="scientific">Pseudoduganella violacea</name>
    <dbReference type="NCBI Taxonomy" id="1715466"/>
    <lineage>
        <taxon>Bacteria</taxon>
        <taxon>Pseudomonadati</taxon>
        <taxon>Pseudomonadota</taxon>
        <taxon>Betaproteobacteria</taxon>
        <taxon>Burkholderiales</taxon>
        <taxon>Oxalobacteraceae</taxon>
        <taxon>Telluria group</taxon>
        <taxon>Pseudoduganella</taxon>
    </lineage>
</organism>
<evidence type="ECO:0000256" key="1">
    <source>
        <dbReference type="ARBA" id="ARBA00022491"/>
    </source>
</evidence>
<dbReference type="FunFam" id="1.10.10.60:FF:000141">
    <property type="entry name" value="TetR family transcriptional regulator"/>
    <property type="match status" value="1"/>
</dbReference>
<dbReference type="InterPro" id="IPR050109">
    <property type="entry name" value="HTH-type_TetR-like_transc_reg"/>
</dbReference>
<evidence type="ECO:0000256" key="5">
    <source>
        <dbReference type="PROSITE-ProRule" id="PRU00335"/>
    </source>
</evidence>
<evidence type="ECO:0000259" key="6">
    <source>
        <dbReference type="PROSITE" id="PS50977"/>
    </source>
</evidence>
<dbReference type="PROSITE" id="PS01081">
    <property type="entry name" value="HTH_TETR_1"/>
    <property type="match status" value="1"/>
</dbReference>